<evidence type="ECO:0000313" key="4">
    <source>
        <dbReference type="EMBL" id="QKV17545.1"/>
    </source>
</evidence>
<dbReference type="Gene3D" id="3.10.129.10">
    <property type="entry name" value="Hotdog Thioesterase"/>
    <property type="match status" value="1"/>
</dbReference>
<dbReference type="InterPro" id="IPR050500">
    <property type="entry name" value="Phos_Acetyltrans/Butyryltrans"/>
</dbReference>
<dbReference type="SUPFAM" id="SSF53659">
    <property type="entry name" value="Isocitrate/Isopropylmalate dehydrogenase-like"/>
    <property type="match status" value="1"/>
</dbReference>
<dbReference type="Proteomes" id="UP000509367">
    <property type="component" value="Chromosome"/>
</dbReference>
<keyword evidence="2" id="KW-0012">Acyltransferase</keyword>
<name>A0A6N1VD77_9HYPH</name>
<dbReference type="RefSeq" id="WP_175275442.1">
    <property type="nucleotide sequence ID" value="NZ_CP054836.1"/>
</dbReference>
<dbReference type="CDD" id="cd03449">
    <property type="entry name" value="R_hydratase"/>
    <property type="match status" value="1"/>
</dbReference>
<dbReference type="KEGG" id="orm:HTY61_03185"/>
<dbReference type="SUPFAM" id="SSF54637">
    <property type="entry name" value="Thioesterase/thiol ester dehydrase-isomerase"/>
    <property type="match status" value="1"/>
</dbReference>
<evidence type="ECO:0000259" key="3">
    <source>
        <dbReference type="Pfam" id="PF01515"/>
    </source>
</evidence>
<evidence type="ECO:0000256" key="1">
    <source>
        <dbReference type="ARBA" id="ARBA00022679"/>
    </source>
</evidence>
<dbReference type="Pfam" id="PF01515">
    <property type="entry name" value="PTA_PTB"/>
    <property type="match status" value="1"/>
</dbReference>
<evidence type="ECO:0000313" key="5">
    <source>
        <dbReference type="Proteomes" id="UP000509367"/>
    </source>
</evidence>
<keyword evidence="5" id="KW-1185">Reference proteome</keyword>
<evidence type="ECO:0000256" key="2">
    <source>
        <dbReference type="ARBA" id="ARBA00023315"/>
    </source>
</evidence>
<dbReference type="EMBL" id="CP054836">
    <property type="protein sequence ID" value="QKV17545.1"/>
    <property type="molecule type" value="Genomic_DNA"/>
</dbReference>
<proteinExistence type="predicted"/>
<dbReference type="GO" id="GO:0016746">
    <property type="term" value="F:acyltransferase activity"/>
    <property type="evidence" value="ECO:0007669"/>
    <property type="project" value="UniProtKB-KW"/>
</dbReference>
<dbReference type="InterPro" id="IPR029069">
    <property type="entry name" value="HotDog_dom_sf"/>
</dbReference>
<reference evidence="4 5" key="1">
    <citation type="submission" date="2020-06" db="EMBL/GenBank/DDBJ databases">
        <title>Oricola thermophila sp. nov. isolated from a tidal sediments.</title>
        <authorList>
            <person name="Kwon K.K."/>
            <person name="Yang S.-H."/>
            <person name="Park M.-J."/>
        </authorList>
    </citation>
    <scope>NUCLEOTIDE SEQUENCE [LARGE SCALE GENOMIC DNA]</scope>
    <source>
        <strain evidence="4 5">MEBiC13590</strain>
    </source>
</reference>
<organism evidence="4 5">
    <name type="scientific">Oricola thermophila</name>
    <dbReference type="NCBI Taxonomy" id="2742145"/>
    <lineage>
        <taxon>Bacteria</taxon>
        <taxon>Pseudomonadati</taxon>
        <taxon>Pseudomonadota</taxon>
        <taxon>Alphaproteobacteria</taxon>
        <taxon>Hyphomicrobiales</taxon>
        <taxon>Ahrensiaceae</taxon>
        <taxon>Oricola</taxon>
    </lineage>
</organism>
<sequence>MTLYSSTPYSELSVGMEAEIRRLCRAEDFFVFANASGNHNPMHLPREDHDGDGTPDEPVAPSMWVASLFSAVFGNMLPGPGTLYKGQTLRFLDRARAGEELTVKVRLTELKPDRVACFETWIEAEDGRRIVEGVAEVIAPERSVTFDDEDLPGLTVRRHVHFDRLLDLAEPLDPIPTAVVCPEEENALAGALLAAEHTLIRPILIGDSGKIAEVAAQIGADLTGFELLDEPDHDQAAATGVRLIHEGRANALMKGHLHTSRLLRHIVKRDGGLRTGKRLSHVFVMDVPGLDHLLMVTDAAINITPTLEEKVDITQNAIDLGLSLGIEQPKVGILSAIETVNPKIPSTIDAAVLSKMAERGQIKGGLVDGPLAMDNAVDIEAAKTKGIRSLVAGHADILVVPNMEAGNMLAKELTFVAHAEAAGIVMGALCPIILNSRADDDKARLASCAVAALYHEWRKRP</sequence>
<accession>A0A6N1VD77</accession>
<dbReference type="NCBIfam" id="NF008852">
    <property type="entry name" value="PRK11890.1"/>
    <property type="match status" value="1"/>
</dbReference>
<dbReference type="InterPro" id="IPR002505">
    <property type="entry name" value="PTA_PTB"/>
</dbReference>
<dbReference type="AlphaFoldDB" id="A0A6N1VD77"/>
<dbReference type="Gene3D" id="3.40.718.10">
    <property type="entry name" value="Isopropylmalate Dehydrogenase"/>
    <property type="match status" value="1"/>
</dbReference>
<protein>
    <submittedName>
        <fullName evidence="4">Bifunctional enoyl-CoA hydratase/phosphate acetyltransferase</fullName>
    </submittedName>
</protein>
<feature type="domain" description="Phosphate acetyl/butaryl transferase" evidence="3">
    <location>
        <begin position="236"/>
        <end position="452"/>
    </location>
</feature>
<dbReference type="NCBIfam" id="NF006045">
    <property type="entry name" value="PRK08190.1"/>
    <property type="match status" value="1"/>
</dbReference>
<gene>
    <name evidence="4" type="ORF">HTY61_03185</name>
</gene>
<dbReference type="PANTHER" id="PTHR43356">
    <property type="entry name" value="PHOSPHATE ACETYLTRANSFERASE"/>
    <property type="match status" value="1"/>
</dbReference>
<keyword evidence="1 4" id="KW-0808">Transferase</keyword>
<dbReference type="PANTHER" id="PTHR43356:SF2">
    <property type="entry name" value="PHOSPHATE ACETYLTRANSFERASE"/>
    <property type="match status" value="1"/>
</dbReference>